<evidence type="ECO:0000256" key="9">
    <source>
        <dbReference type="SAM" id="Phobius"/>
    </source>
</evidence>
<sequence>MSSEEYPINDQVSKHNIPYGARPTDVDSKHPRSLYMLFFTEMWERFSYYGMRALLTLYLITEVSAGGLGWSAADATQLYGIYTGLVYVTPVIGGYLADKYLGFRSAVFIGGIIIALGHGALAIEAMPSFYTGLGLLIIGTGFFKPNISSMVGQLYPEGSKLKDSAYTIFYMGINLGAFFGALICGYLGEKVGWHWGFGAAGIGMLLGLVQFYIGQNQLGSIGLKPAPVDKTKAVMPKEPLTKVERDRLIVILALSFFSILFWLAFEQAGSSMNIFAYKYTDRYIDFLDFEVPATWFQSVNSFFIFTLAPFFSMLWVFLSKKKLNPAGPYKFAIALVLLALGFVVLVVGASSIPKGAETAGVSMFWLVFAYMLHTMGELCLSPVGLSFVNKLSPLRLVGLMFGVWFGASAIGNYLGGALAGMIEYMSQTQTMSNFFLIFVSIAAVSALILFLFGKKLEKLMHGIK</sequence>
<comment type="subcellular location">
    <subcellularLocation>
        <location evidence="1">Cell membrane</location>
        <topology evidence="1">Multi-pass membrane protein</topology>
    </subcellularLocation>
    <subcellularLocation>
        <location evidence="8">Membrane</location>
        <topology evidence="8">Multi-pass membrane protein</topology>
    </subcellularLocation>
</comment>
<feature type="transmembrane region" description="Helical" evidence="9">
    <location>
        <begin position="168"/>
        <end position="188"/>
    </location>
</feature>
<dbReference type="InterPro" id="IPR036259">
    <property type="entry name" value="MFS_trans_sf"/>
</dbReference>
<dbReference type="Pfam" id="PF00854">
    <property type="entry name" value="PTR2"/>
    <property type="match status" value="2"/>
</dbReference>
<feature type="transmembrane region" description="Helical" evidence="9">
    <location>
        <begin position="53"/>
        <end position="73"/>
    </location>
</feature>
<keyword evidence="6 9" id="KW-1133">Transmembrane helix</keyword>
<feature type="transmembrane region" description="Helical" evidence="9">
    <location>
        <begin position="106"/>
        <end position="123"/>
    </location>
</feature>
<dbReference type="InterPro" id="IPR018456">
    <property type="entry name" value="PTR2_symporter_CS"/>
</dbReference>
<evidence type="ECO:0000313" key="11">
    <source>
        <dbReference type="EMBL" id="TXK47670.1"/>
    </source>
</evidence>
<keyword evidence="2 8" id="KW-0813">Transport</keyword>
<gene>
    <name evidence="11" type="ORF">FVR03_08990</name>
</gene>
<comment type="similarity">
    <text evidence="8">Belongs to the major facilitator superfamily. Proton-dependent oligopeptide transporter (POT/PTR) (TC 2.A.17) family.</text>
</comment>
<evidence type="ECO:0000256" key="5">
    <source>
        <dbReference type="ARBA" id="ARBA00022856"/>
    </source>
</evidence>
<organism evidence="11 12">
    <name type="scientific">Pontibacter qinzhouensis</name>
    <dbReference type="NCBI Taxonomy" id="2603253"/>
    <lineage>
        <taxon>Bacteria</taxon>
        <taxon>Pseudomonadati</taxon>
        <taxon>Bacteroidota</taxon>
        <taxon>Cytophagia</taxon>
        <taxon>Cytophagales</taxon>
        <taxon>Hymenobacteraceae</taxon>
        <taxon>Pontibacter</taxon>
    </lineage>
</organism>
<feature type="transmembrane region" description="Helical" evidence="9">
    <location>
        <begin position="248"/>
        <end position="265"/>
    </location>
</feature>
<keyword evidence="5" id="KW-0571">Peptide transport</keyword>
<evidence type="ECO:0000256" key="6">
    <source>
        <dbReference type="ARBA" id="ARBA00022989"/>
    </source>
</evidence>
<dbReference type="PANTHER" id="PTHR23517:SF15">
    <property type="entry name" value="PROTON-DEPENDENT OLIGOPEPTIDE FAMILY TRANSPORT PROTEIN"/>
    <property type="match status" value="1"/>
</dbReference>
<keyword evidence="7 9" id="KW-0472">Membrane</keyword>
<dbReference type="PROSITE" id="PS01022">
    <property type="entry name" value="PTR2_1"/>
    <property type="match status" value="1"/>
</dbReference>
<feature type="transmembrane region" description="Helical" evidence="9">
    <location>
        <begin position="364"/>
        <end position="385"/>
    </location>
</feature>
<feature type="transmembrane region" description="Helical" evidence="9">
    <location>
        <begin position="79"/>
        <end position="97"/>
    </location>
</feature>
<dbReference type="PROSITE" id="PS01023">
    <property type="entry name" value="PTR2_2"/>
    <property type="match status" value="1"/>
</dbReference>
<dbReference type="NCBIfam" id="TIGR00924">
    <property type="entry name" value="yjdL_sub1_fam"/>
    <property type="match status" value="2"/>
</dbReference>
<reference evidence="11 12" key="1">
    <citation type="submission" date="2019-08" db="EMBL/GenBank/DDBJ databases">
        <authorList>
            <person name="Shi S."/>
        </authorList>
    </citation>
    <scope>NUCLEOTIDE SEQUENCE [LARGE SCALE GENOMIC DNA]</scope>
    <source>
        <strain evidence="11 12">GY10130</strain>
    </source>
</reference>
<dbReference type="InterPro" id="IPR000109">
    <property type="entry name" value="POT_fam"/>
</dbReference>
<evidence type="ECO:0000256" key="3">
    <source>
        <dbReference type="ARBA" id="ARBA00022475"/>
    </source>
</evidence>
<feature type="transmembrane region" description="Helical" evidence="9">
    <location>
        <begin position="397"/>
        <end position="422"/>
    </location>
</feature>
<evidence type="ECO:0000256" key="8">
    <source>
        <dbReference type="RuleBase" id="RU003755"/>
    </source>
</evidence>
<feature type="transmembrane region" description="Helical" evidence="9">
    <location>
        <begin position="295"/>
        <end position="319"/>
    </location>
</feature>
<dbReference type="AlphaFoldDB" id="A0A5C8K970"/>
<dbReference type="RefSeq" id="WP_147921413.1">
    <property type="nucleotide sequence ID" value="NZ_VRTY01000027.1"/>
</dbReference>
<dbReference type="InterPro" id="IPR005279">
    <property type="entry name" value="Dipep/tripep_permease"/>
</dbReference>
<dbReference type="InterPro" id="IPR020846">
    <property type="entry name" value="MFS_dom"/>
</dbReference>
<keyword evidence="5" id="KW-0653">Protein transport</keyword>
<dbReference type="Gene3D" id="1.20.1250.20">
    <property type="entry name" value="MFS general substrate transporter like domains"/>
    <property type="match status" value="2"/>
</dbReference>
<dbReference type="EMBL" id="VRTY01000027">
    <property type="protein sequence ID" value="TXK47670.1"/>
    <property type="molecule type" value="Genomic_DNA"/>
</dbReference>
<evidence type="ECO:0000259" key="10">
    <source>
        <dbReference type="PROSITE" id="PS50850"/>
    </source>
</evidence>
<feature type="transmembrane region" description="Helical" evidence="9">
    <location>
        <begin position="194"/>
        <end position="214"/>
    </location>
</feature>
<keyword evidence="4 8" id="KW-0812">Transmembrane</keyword>
<feature type="transmembrane region" description="Helical" evidence="9">
    <location>
        <begin position="331"/>
        <end position="352"/>
    </location>
</feature>
<evidence type="ECO:0000256" key="2">
    <source>
        <dbReference type="ARBA" id="ARBA00022448"/>
    </source>
</evidence>
<comment type="caution">
    <text evidence="11">The sequence shown here is derived from an EMBL/GenBank/DDBJ whole genome shotgun (WGS) entry which is preliminary data.</text>
</comment>
<dbReference type="InterPro" id="IPR050171">
    <property type="entry name" value="MFS_Transporters"/>
</dbReference>
<keyword evidence="3" id="KW-1003">Cell membrane</keyword>
<evidence type="ECO:0000256" key="4">
    <source>
        <dbReference type="ARBA" id="ARBA00022692"/>
    </source>
</evidence>
<evidence type="ECO:0000313" key="12">
    <source>
        <dbReference type="Proteomes" id="UP000321926"/>
    </source>
</evidence>
<dbReference type="GO" id="GO:0005886">
    <property type="term" value="C:plasma membrane"/>
    <property type="evidence" value="ECO:0007669"/>
    <property type="project" value="UniProtKB-SubCell"/>
</dbReference>
<dbReference type="PROSITE" id="PS50850">
    <property type="entry name" value="MFS"/>
    <property type="match status" value="1"/>
</dbReference>
<dbReference type="OrthoDB" id="9772725at2"/>
<keyword evidence="12" id="KW-1185">Reference proteome</keyword>
<proteinExistence type="inferred from homology"/>
<feature type="transmembrane region" description="Helical" evidence="9">
    <location>
        <begin position="129"/>
        <end position="147"/>
    </location>
</feature>
<dbReference type="GO" id="GO:0006857">
    <property type="term" value="P:oligopeptide transport"/>
    <property type="evidence" value="ECO:0007669"/>
    <property type="project" value="InterPro"/>
</dbReference>
<dbReference type="SUPFAM" id="SSF103473">
    <property type="entry name" value="MFS general substrate transporter"/>
    <property type="match status" value="1"/>
</dbReference>
<dbReference type="PANTHER" id="PTHR23517">
    <property type="entry name" value="RESISTANCE PROTEIN MDTM, PUTATIVE-RELATED-RELATED"/>
    <property type="match status" value="1"/>
</dbReference>
<accession>A0A5C8K970</accession>
<evidence type="ECO:0000256" key="7">
    <source>
        <dbReference type="ARBA" id="ARBA00023136"/>
    </source>
</evidence>
<dbReference type="GO" id="GO:1904680">
    <property type="term" value="F:peptide transmembrane transporter activity"/>
    <property type="evidence" value="ECO:0007669"/>
    <property type="project" value="InterPro"/>
</dbReference>
<dbReference type="CDD" id="cd17346">
    <property type="entry name" value="MFS_DtpA_like"/>
    <property type="match status" value="1"/>
</dbReference>
<dbReference type="Proteomes" id="UP000321926">
    <property type="component" value="Unassembled WGS sequence"/>
</dbReference>
<name>A0A5C8K970_9BACT</name>
<evidence type="ECO:0000256" key="1">
    <source>
        <dbReference type="ARBA" id="ARBA00004651"/>
    </source>
</evidence>
<feature type="transmembrane region" description="Helical" evidence="9">
    <location>
        <begin position="434"/>
        <end position="452"/>
    </location>
</feature>
<feature type="domain" description="Major facilitator superfamily (MFS) profile" evidence="10">
    <location>
        <begin position="33"/>
        <end position="457"/>
    </location>
</feature>
<protein>
    <submittedName>
        <fullName evidence="11">Peptide MFS transporter</fullName>
    </submittedName>
</protein>